<reference evidence="3" key="1">
    <citation type="journal article" date="2020" name="Fungal Divers.">
        <title>Resolving the Mortierellaceae phylogeny through synthesis of multi-gene phylogenetics and phylogenomics.</title>
        <authorList>
            <person name="Vandepol N."/>
            <person name="Liber J."/>
            <person name="Desiro A."/>
            <person name="Na H."/>
            <person name="Kennedy M."/>
            <person name="Barry K."/>
            <person name="Grigoriev I.V."/>
            <person name="Miller A.N."/>
            <person name="O'Donnell K."/>
            <person name="Stajich J.E."/>
            <person name="Bonito G."/>
        </authorList>
    </citation>
    <scope>NUCLEOTIDE SEQUENCE</scope>
    <source>
        <strain evidence="3">NVP60</strain>
    </source>
</reference>
<evidence type="ECO:0000259" key="2">
    <source>
        <dbReference type="Pfam" id="PF00248"/>
    </source>
</evidence>
<name>A0A9P6QUB1_9FUNG</name>
<sequence length="338" mass="37839">MTTEMTHTSGLMRVILGCMTFGPEGGGARVKTNEGATEIISAFRSYGHTALDTARIYTDGNTEKMMGDLDLQGLTIDTKCFPLQLGGLQAAKVKNSLLESLDALKTDKVHVFYLHAPDYATPIQETLKAVDELYKEGKFEVFGLSNYPAWVVAHIYHICKTHGYVIPTVYQGMYNAFTRHIEPELFACLEELNIKFHAYNPLCGGVLTGAYSFDTSVEQGSRFDPNAKQGARYRERYWKKEYFDAITILKQVAEPHGLNLVQVAFDWLQFHSKMNAARGDGIIIGASSLKHTVQNLDALKNGKPLPKDVLEAVDRCWDLTRESSPSYFRTKDQMMGAR</sequence>
<dbReference type="SUPFAM" id="SSF51430">
    <property type="entry name" value="NAD(P)-linked oxidoreductase"/>
    <property type="match status" value="1"/>
</dbReference>
<proteinExistence type="predicted"/>
<evidence type="ECO:0000313" key="4">
    <source>
        <dbReference type="Proteomes" id="UP000823405"/>
    </source>
</evidence>
<dbReference type="InterPro" id="IPR036812">
    <property type="entry name" value="NAD(P)_OxRdtase_dom_sf"/>
</dbReference>
<dbReference type="Gene3D" id="3.20.20.100">
    <property type="entry name" value="NADP-dependent oxidoreductase domain"/>
    <property type="match status" value="1"/>
</dbReference>
<dbReference type="CDD" id="cd19075">
    <property type="entry name" value="AKR_AKR7A1-5"/>
    <property type="match status" value="1"/>
</dbReference>
<dbReference type="PANTHER" id="PTHR43364:SF4">
    <property type="entry name" value="NAD(P)-LINKED OXIDOREDUCTASE SUPERFAMILY PROTEIN"/>
    <property type="match status" value="1"/>
</dbReference>
<evidence type="ECO:0000313" key="3">
    <source>
        <dbReference type="EMBL" id="KAG0296906.1"/>
    </source>
</evidence>
<dbReference type="AlphaFoldDB" id="A0A9P6QUB1"/>
<dbReference type="PANTHER" id="PTHR43364">
    <property type="entry name" value="NADH-SPECIFIC METHYLGLYOXAL REDUCTASE-RELATED"/>
    <property type="match status" value="1"/>
</dbReference>
<feature type="domain" description="NADP-dependent oxidoreductase" evidence="2">
    <location>
        <begin position="14"/>
        <end position="317"/>
    </location>
</feature>
<dbReference type="OrthoDB" id="2310150at2759"/>
<keyword evidence="1" id="KW-0560">Oxidoreductase</keyword>
<organism evidence="3 4">
    <name type="scientific">Linnemannia gamsii</name>
    <dbReference type="NCBI Taxonomy" id="64522"/>
    <lineage>
        <taxon>Eukaryota</taxon>
        <taxon>Fungi</taxon>
        <taxon>Fungi incertae sedis</taxon>
        <taxon>Mucoromycota</taxon>
        <taxon>Mortierellomycotina</taxon>
        <taxon>Mortierellomycetes</taxon>
        <taxon>Mortierellales</taxon>
        <taxon>Mortierellaceae</taxon>
        <taxon>Linnemannia</taxon>
    </lineage>
</organism>
<comment type="caution">
    <text evidence="3">The sequence shown here is derived from an EMBL/GenBank/DDBJ whole genome shotgun (WGS) entry which is preliminary data.</text>
</comment>
<dbReference type="InterPro" id="IPR050523">
    <property type="entry name" value="AKR_Detox_Biosynth"/>
</dbReference>
<dbReference type="InterPro" id="IPR023210">
    <property type="entry name" value="NADP_OxRdtase_dom"/>
</dbReference>
<dbReference type="EMBL" id="JAAAIN010002100">
    <property type="protein sequence ID" value="KAG0296906.1"/>
    <property type="molecule type" value="Genomic_DNA"/>
</dbReference>
<evidence type="ECO:0000256" key="1">
    <source>
        <dbReference type="ARBA" id="ARBA00023002"/>
    </source>
</evidence>
<dbReference type="GO" id="GO:0016491">
    <property type="term" value="F:oxidoreductase activity"/>
    <property type="evidence" value="ECO:0007669"/>
    <property type="project" value="UniProtKB-KW"/>
</dbReference>
<keyword evidence="4" id="KW-1185">Reference proteome</keyword>
<accession>A0A9P6QUB1</accession>
<dbReference type="Pfam" id="PF00248">
    <property type="entry name" value="Aldo_ket_red"/>
    <property type="match status" value="1"/>
</dbReference>
<protein>
    <recommendedName>
        <fullName evidence="2">NADP-dependent oxidoreductase domain-containing protein</fullName>
    </recommendedName>
</protein>
<gene>
    <name evidence="3" type="ORF">BGZ97_004422</name>
</gene>
<dbReference type="Proteomes" id="UP000823405">
    <property type="component" value="Unassembled WGS sequence"/>
</dbReference>